<comment type="caution">
    <text evidence="6">The sequence shown here is derived from an EMBL/GenBank/DDBJ whole genome shotgun (WGS) entry which is preliminary data.</text>
</comment>
<evidence type="ECO:0000256" key="5">
    <source>
        <dbReference type="PROSITE-ProRule" id="PRU00221"/>
    </source>
</evidence>
<evidence type="ECO:0000313" key="6">
    <source>
        <dbReference type="EMBL" id="KAK7863549.1"/>
    </source>
</evidence>
<comment type="subcellular location">
    <subcellularLocation>
        <location evidence="1">Nucleus</location>
    </subcellularLocation>
</comment>
<evidence type="ECO:0000256" key="3">
    <source>
        <dbReference type="ARBA" id="ARBA00022737"/>
    </source>
</evidence>
<feature type="repeat" description="WD" evidence="5">
    <location>
        <begin position="204"/>
        <end position="246"/>
    </location>
</feature>
<dbReference type="InterPro" id="IPR001680">
    <property type="entry name" value="WD40_rpt"/>
</dbReference>
<dbReference type="SMART" id="SM00320">
    <property type="entry name" value="WD40"/>
    <property type="match status" value="6"/>
</dbReference>
<keyword evidence="3" id="KW-0677">Repeat</keyword>
<gene>
    <name evidence="6" type="ORF">R5R35_011174</name>
</gene>
<dbReference type="PANTHER" id="PTHR22652">
    <property type="entry name" value="NUCLEOPORIN NUP43"/>
    <property type="match status" value="1"/>
</dbReference>
<evidence type="ECO:0008006" key="8">
    <source>
        <dbReference type="Google" id="ProtNLM"/>
    </source>
</evidence>
<keyword evidence="2 5" id="KW-0853">WD repeat</keyword>
<name>A0AAN9Z5C0_9ORTH</name>
<evidence type="ECO:0000256" key="1">
    <source>
        <dbReference type="ARBA" id="ARBA00004123"/>
    </source>
</evidence>
<dbReference type="SUPFAM" id="SSF50978">
    <property type="entry name" value="WD40 repeat-like"/>
    <property type="match status" value="1"/>
</dbReference>
<sequence length="354" mass="39931">MPDKVRGTFVSQKINKVRWKPEDLSYSSYFVTGSWDDQVNTLMLWSNPRPDDDPDQLTVKTASLNFSGDVTELLFIDDKRFIASSSHGFAKLFEIEFLDLGKALFKELIVWDKLHEFSYENCCPCTGLACFEEDIATIGEDGRIALLTARQKNPLRKIDKADSCSLHCVCFLKYNEVLTGNIRGHMKVWDLKSQSNKPATTFMMSGDQIAASCVTFHPTQRHMLLVGGDDGSLTVWDMRHNTFPVTVLSAHAESVSELKFHPDRPEHLFSCSADGDVWHWNTSTMSRGTRFSSSSDMSIDENPWLSSDAAKHRIEVLSTMPKLHKPVNSLDVNHSRLICSSDNEAVYVINDVIP</sequence>
<evidence type="ECO:0000256" key="4">
    <source>
        <dbReference type="ARBA" id="ARBA00023242"/>
    </source>
</evidence>
<dbReference type="InterPro" id="IPR036322">
    <property type="entry name" value="WD40_repeat_dom_sf"/>
</dbReference>
<keyword evidence="4" id="KW-0539">Nucleus</keyword>
<reference evidence="6 7" key="1">
    <citation type="submission" date="2024-03" db="EMBL/GenBank/DDBJ databases">
        <title>The genome assembly and annotation of the cricket Gryllus longicercus Weissman &amp; Gray.</title>
        <authorList>
            <person name="Szrajer S."/>
            <person name="Gray D."/>
            <person name="Ylla G."/>
        </authorList>
    </citation>
    <scope>NUCLEOTIDE SEQUENCE [LARGE SCALE GENOMIC DNA]</scope>
    <source>
        <strain evidence="6">DAG 2021-001</strain>
        <tissue evidence="6">Whole body minus gut</tissue>
    </source>
</reference>
<dbReference type="Gene3D" id="2.130.10.10">
    <property type="entry name" value="YVTN repeat-like/Quinoprotein amine dehydrogenase"/>
    <property type="match status" value="1"/>
</dbReference>
<feature type="repeat" description="WD" evidence="5">
    <location>
        <begin position="248"/>
        <end position="290"/>
    </location>
</feature>
<evidence type="ECO:0000313" key="7">
    <source>
        <dbReference type="Proteomes" id="UP001378592"/>
    </source>
</evidence>
<dbReference type="PROSITE" id="PS50294">
    <property type="entry name" value="WD_REPEATS_REGION"/>
    <property type="match status" value="2"/>
</dbReference>
<dbReference type="EMBL" id="JAZDUA010000226">
    <property type="protein sequence ID" value="KAK7863549.1"/>
    <property type="molecule type" value="Genomic_DNA"/>
</dbReference>
<keyword evidence="7" id="KW-1185">Reference proteome</keyword>
<protein>
    <recommendedName>
        <fullName evidence="8">Nucleoporin Nup43</fullName>
    </recommendedName>
</protein>
<dbReference type="PANTHER" id="PTHR22652:SF0">
    <property type="entry name" value="NUCLEOPORIN NUP43"/>
    <property type="match status" value="1"/>
</dbReference>
<dbReference type="InterPro" id="IPR015943">
    <property type="entry name" value="WD40/YVTN_repeat-like_dom_sf"/>
</dbReference>
<organism evidence="6 7">
    <name type="scientific">Gryllus longicercus</name>
    <dbReference type="NCBI Taxonomy" id="2509291"/>
    <lineage>
        <taxon>Eukaryota</taxon>
        <taxon>Metazoa</taxon>
        <taxon>Ecdysozoa</taxon>
        <taxon>Arthropoda</taxon>
        <taxon>Hexapoda</taxon>
        <taxon>Insecta</taxon>
        <taxon>Pterygota</taxon>
        <taxon>Neoptera</taxon>
        <taxon>Polyneoptera</taxon>
        <taxon>Orthoptera</taxon>
        <taxon>Ensifera</taxon>
        <taxon>Gryllidea</taxon>
        <taxon>Grylloidea</taxon>
        <taxon>Gryllidae</taxon>
        <taxon>Gryllinae</taxon>
        <taxon>Gryllus</taxon>
    </lineage>
</organism>
<accession>A0AAN9Z5C0</accession>
<dbReference type="Pfam" id="PF00400">
    <property type="entry name" value="WD40"/>
    <property type="match status" value="2"/>
</dbReference>
<evidence type="ECO:0000256" key="2">
    <source>
        <dbReference type="ARBA" id="ARBA00022574"/>
    </source>
</evidence>
<dbReference type="PROSITE" id="PS50082">
    <property type="entry name" value="WD_REPEATS_2"/>
    <property type="match status" value="2"/>
</dbReference>
<dbReference type="AlphaFoldDB" id="A0AAN9Z5C0"/>
<proteinExistence type="predicted"/>
<dbReference type="Proteomes" id="UP001378592">
    <property type="component" value="Unassembled WGS sequence"/>
</dbReference>
<dbReference type="GO" id="GO:0031080">
    <property type="term" value="C:nuclear pore outer ring"/>
    <property type="evidence" value="ECO:0007669"/>
    <property type="project" value="TreeGrafter"/>
</dbReference>